<dbReference type="PANTHER" id="PTHR31250">
    <property type="entry name" value="IQ DOMAIN-CONTAINING PROTEIN IQM3"/>
    <property type="match status" value="1"/>
</dbReference>
<dbReference type="CDD" id="cd23767">
    <property type="entry name" value="IQCD"/>
    <property type="match status" value="1"/>
</dbReference>
<dbReference type="PROSITE" id="PS50096">
    <property type="entry name" value="IQ"/>
    <property type="match status" value="1"/>
</dbReference>
<dbReference type="Proteomes" id="UP000077684">
    <property type="component" value="Unassembled WGS sequence"/>
</dbReference>
<comment type="subcellular location">
    <subcellularLocation>
        <location evidence="2">Cytoplasm</location>
    </subcellularLocation>
    <subcellularLocation>
        <location evidence="1">Nucleus</location>
    </subcellularLocation>
</comment>
<gene>
    <name evidence="6" type="ORF">A4X06_0g2915</name>
</gene>
<evidence type="ECO:0000313" key="7">
    <source>
        <dbReference type="Proteomes" id="UP000077684"/>
    </source>
</evidence>
<feature type="compositionally biased region" description="Basic and acidic residues" evidence="5">
    <location>
        <begin position="281"/>
        <end position="290"/>
    </location>
</feature>
<dbReference type="EMBL" id="LWDE02000246">
    <property type="protein sequence ID" value="KAE8250113.1"/>
    <property type="molecule type" value="Genomic_DNA"/>
</dbReference>
<feature type="compositionally biased region" description="Acidic residues" evidence="5">
    <location>
        <begin position="297"/>
        <end position="307"/>
    </location>
</feature>
<name>A0A8X7MWF9_9BASI</name>
<evidence type="ECO:0000256" key="2">
    <source>
        <dbReference type="ARBA" id="ARBA00004496"/>
    </source>
</evidence>
<feature type="region of interest" description="Disordered" evidence="5">
    <location>
        <begin position="281"/>
        <end position="343"/>
    </location>
</feature>
<keyword evidence="7" id="KW-1185">Reference proteome</keyword>
<feature type="compositionally biased region" description="Basic and acidic residues" evidence="5">
    <location>
        <begin position="500"/>
        <end position="516"/>
    </location>
</feature>
<dbReference type="GO" id="GO:0005634">
    <property type="term" value="C:nucleus"/>
    <property type="evidence" value="ECO:0007669"/>
    <property type="project" value="UniProtKB-SubCell"/>
</dbReference>
<proteinExistence type="predicted"/>
<evidence type="ECO:0008006" key="8">
    <source>
        <dbReference type="Google" id="ProtNLM"/>
    </source>
</evidence>
<dbReference type="AlphaFoldDB" id="A0A8X7MWF9"/>
<evidence type="ECO:0000256" key="4">
    <source>
        <dbReference type="ARBA" id="ARBA00023242"/>
    </source>
</evidence>
<feature type="region of interest" description="Disordered" evidence="5">
    <location>
        <begin position="494"/>
        <end position="550"/>
    </location>
</feature>
<evidence type="ECO:0000256" key="3">
    <source>
        <dbReference type="ARBA" id="ARBA00022490"/>
    </source>
</evidence>
<accession>A0A8X7MWF9</accession>
<evidence type="ECO:0000256" key="5">
    <source>
        <dbReference type="SAM" id="MobiDB-lite"/>
    </source>
</evidence>
<comment type="caution">
    <text evidence="6">The sequence shown here is derived from an EMBL/GenBank/DDBJ whole genome shotgun (WGS) entry which is preliminary data.</text>
</comment>
<keyword evidence="4" id="KW-0539">Nucleus</keyword>
<dbReference type="InterPro" id="IPR044159">
    <property type="entry name" value="IQM"/>
</dbReference>
<feature type="region of interest" description="Disordered" evidence="5">
    <location>
        <begin position="103"/>
        <end position="153"/>
    </location>
</feature>
<reference evidence="6" key="2">
    <citation type="journal article" date="2019" name="IMA Fungus">
        <title>Genome sequencing and comparison of five Tilletia species to identify candidate genes for the detection of regulated species infecting wheat.</title>
        <authorList>
            <person name="Nguyen H.D.T."/>
            <person name="Sultana T."/>
            <person name="Kesanakurti P."/>
            <person name="Hambleton S."/>
        </authorList>
    </citation>
    <scope>NUCLEOTIDE SEQUENCE</scope>
    <source>
        <strain evidence="6">DAOMC 236426</strain>
    </source>
</reference>
<evidence type="ECO:0000256" key="1">
    <source>
        <dbReference type="ARBA" id="ARBA00004123"/>
    </source>
</evidence>
<sequence>MFGKDSKAAAAATAAAGAQNSDNSNDNSNYDARADEAARRIQSYYRGYSTRRSLKGCTLSPDNRWDDLLTRTRLEAANDSAAKGDNVASSRWKRTGLFVNQLATSGQDDQGKGKAAGSEQIPSGPSLKSIGGEDPATLKVGNVPGANEGKKIDNVPSIAQPKQHGLRLIEWWTRSGQAQALSKTLETQHWLEMVDSKHRYGSNLKYYHQAWQEDPNCSQNFFFWLDQGEGKDLSLDSCSREQLDREQITYLSAEQRANYLVDVEPSTGKLFWRRNGKYVDTAKGKHRDSGNGRGIVDLDEDEQAEEAEERKERKRQVGATESDLETSDSSDSSSDSSSDEEGDKFDRRLAKMDAAHYGADDPTAKHKVSALKIKNWPELLLRKTVSDNTWIFVMTQNHQLFMGLKKTGTFQHSSFLYGGRVLAAGIFKADNGILTSLSPLSGHYRAGTAHFRYFVSTLQASAVNLDRVTLSKSLLVLAGMEQYGKLVKKKKKGIKQAKPALERSEVDGKKKGKEGEGAGSKHPHLAQMLGKLGMGGHSKSGDGGEEEKKA</sequence>
<keyword evidence="3" id="KW-0963">Cytoplasm</keyword>
<feature type="region of interest" description="Disordered" evidence="5">
    <location>
        <begin position="1"/>
        <end position="34"/>
    </location>
</feature>
<reference evidence="6" key="1">
    <citation type="submission" date="2016-04" db="EMBL/GenBank/DDBJ databases">
        <authorList>
            <person name="Nguyen H.D."/>
            <person name="Samba Siva P."/>
            <person name="Cullis J."/>
            <person name="Levesque C.A."/>
            <person name="Hambleton S."/>
        </authorList>
    </citation>
    <scope>NUCLEOTIDE SEQUENCE</scope>
    <source>
        <strain evidence="6">DAOMC 236426</strain>
    </source>
</reference>
<evidence type="ECO:0000313" key="6">
    <source>
        <dbReference type="EMBL" id="KAE8250113.1"/>
    </source>
</evidence>
<organism evidence="6 7">
    <name type="scientific">Tilletia controversa</name>
    <name type="common">dwarf bunt fungus</name>
    <dbReference type="NCBI Taxonomy" id="13291"/>
    <lineage>
        <taxon>Eukaryota</taxon>
        <taxon>Fungi</taxon>
        <taxon>Dikarya</taxon>
        <taxon>Basidiomycota</taxon>
        <taxon>Ustilaginomycotina</taxon>
        <taxon>Exobasidiomycetes</taxon>
        <taxon>Tilletiales</taxon>
        <taxon>Tilletiaceae</taxon>
        <taxon>Tilletia</taxon>
    </lineage>
</organism>
<feature type="compositionally biased region" description="Low complexity" evidence="5">
    <location>
        <begin position="8"/>
        <end position="31"/>
    </location>
</feature>
<feature type="compositionally biased region" description="Basic and acidic residues" evidence="5">
    <location>
        <begin position="539"/>
        <end position="550"/>
    </location>
</feature>
<dbReference type="PANTHER" id="PTHR31250:SF27">
    <property type="entry name" value="IQ DOMAIN-CONTAINING PROTEIN IQM5"/>
    <property type="match status" value="1"/>
</dbReference>
<dbReference type="GO" id="GO:0005737">
    <property type="term" value="C:cytoplasm"/>
    <property type="evidence" value="ECO:0007669"/>
    <property type="project" value="UniProtKB-SubCell"/>
</dbReference>
<protein>
    <recommendedName>
        <fullName evidence="8">IQ domain-containing calmodulin-binding protein</fullName>
    </recommendedName>
</protein>